<keyword evidence="2" id="KW-1185">Reference proteome</keyword>
<organism evidence="1 2">
    <name type="scientific">Actinacidiphila yanglinensis</name>
    <dbReference type="NCBI Taxonomy" id="310779"/>
    <lineage>
        <taxon>Bacteria</taxon>
        <taxon>Bacillati</taxon>
        <taxon>Actinomycetota</taxon>
        <taxon>Actinomycetes</taxon>
        <taxon>Kitasatosporales</taxon>
        <taxon>Streptomycetaceae</taxon>
        <taxon>Actinacidiphila</taxon>
    </lineage>
</organism>
<evidence type="ECO:0000313" key="2">
    <source>
        <dbReference type="Proteomes" id="UP000236754"/>
    </source>
</evidence>
<dbReference type="AlphaFoldDB" id="A0A1H6DP28"/>
<sequence>MPLSHIALSSGRSIELTELRMSSTYGGMLEGYPCKPINDMRVSGLQRQAERAFPSVPVHLVRPSCDYPDETAGAFGPVEVLPFVACIGVFGSNPVASELDPVLHRSTLGVVWFQTVLDVPSGEDADLGLRSIRWEELAQDHEL</sequence>
<dbReference type="Proteomes" id="UP000236754">
    <property type="component" value="Unassembled WGS sequence"/>
</dbReference>
<name>A0A1H6DP28_9ACTN</name>
<dbReference type="EMBL" id="FNVU01000018">
    <property type="protein sequence ID" value="SEG86951.1"/>
    <property type="molecule type" value="Genomic_DNA"/>
</dbReference>
<accession>A0A1H6DP28</accession>
<dbReference type="OrthoDB" id="3399671at2"/>
<evidence type="ECO:0000313" key="1">
    <source>
        <dbReference type="EMBL" id="SEG86951.1"/>
    </source>
</evidence>
<gene>
    <name evidence="1" type="ORF">SAMN05216223_11812</name>
</gene>
<protein>
    <submittedName>
        <fullName evidence="1">Uncharacterized protein</fullName>
    </submittedName>
</protein>
<dbReference type="RefSeq" id="WP_103889297.1">
    <property type="nucleotide sequence ID" value="NZ_FNVU01000018.1"/>
</dbReference>
<reference evidence="1 2" key="1">
    <citation type="submission" date="2016-10" db="EMBL/GenBank/DDBJ databases">
        <authorList>
            <person name="de Groot N.N."/>
        </authorList>
    </citation>
    <scope>NUCLEOTIDE SEQUENCE [LARGE SCALE GENOMIC DNA]</scope>
    <source>
        <strain evidence="1 2">CGMCC 4.2023</strain>
    </source>
</reference>
<proteinExistence type="predicted"/>